<name>A0A9D1N5P4_9FIRM</name>
<evidence type="ECO:0000256" key="1">
    <source>
        <dbReference type="ARBA" id="ARBA00000085"/>
    </source>
</evidence>
<dbReference type="SUPFAM" id="SSF55874">
    <property type="entry name" value="ATPase domain of HSP90 chaperone/DNA topoisomerase II/histidine kinase"/>
    <property type="match status" value="1"/>
</dbReference>
<dbReference type="InterPro" id="IPR003594">
    <property type="entry name" value="HATPase_dom"/>
</dbReference>
<evidence type="ECO:0000313" key="10">
    <source>
        <dbReference type="Proteomes" id="UP000824130"/>
    </source>
</evidence>
<keyword evidence="5 9" id="KW-0418">Kinase</keyword>
<keyword evidence="6" id="KW-0902">Two-component regulatory system</keyword>
<dbReference type="Gene3D" id="3.30.565.10">
    <property type="entry name" value="Histidine kinase-like ATPase, C-terminal domain"/>
    <property type="match status" value="1"/>
</dbReference>
<evidence type="ECO:0000256" key="5">
    <source>
        <dbReference type="ARBA" id="ARBA00022777"/>
    </source>
</evidence>
<dbReference type="Proteomes" id="UP000824130">
    <property type="component" value="Unassembled WGS sequence"/>
</dbReference>
<proteinExistence type="predicted"/>
<dbReference type="InterPro" id="IPR050736">
    <property type="entry name" value="Sensor_HK_Regulatory"/>
</dbReference>
<evidence type="ECO:0000256" key="7">
    <source>
        <dbReference type="SAM" id="Phobius"/>
    </source>
</evidence>
<dbReference type="SUPFAM" id="SSF47384">
    <property type="entry name" value="Homodimeric domain of signal transducing histidine kinase"/>
    <property type="match status" value="1"/>
</dbReference>
<dbReference type="CDD" id="cd00075">
    <property type="entry name" value="HATPase"/>
    <property type="match status" value="1"/>
</dbReference>
<dbReference type="EMBL" id="DVOB01000013">
    <property type="protein sequence ID" value="HIU95209.1"/>
    <property type="molecule type" value="Genomic_DNA"/>
</dbReference>
<dbReference type="InterPro" id="IPR036097">
    <property type="entry name" value="HisK_dim/P_sf"/>
</dbReference>
<dbReference type="PRINTS" id="PR00344">
    <property type="entry name" value="BCTRLSENSOR"/>
</dbReference>
<dbReference type="GO" id="GO:0000155">
    <property type="term" value="F:phosphorelay sensor kinase activity"/>
    <property type="evidence" value="ECO:0007669"/>
    <property type="project" value="InterPro"/>
</dbReference>
<reference evidence="9" key="1">
    <citation type="submission" date="2020-10" db="EMBL/GenBank/DDBJ databases">
        <authorList>
            <person name="Gilroy R."/>
        </authorList>
    </citation>
    <scope>NUCLEOTIDE SEQUENCE</scope>
    <source>
        <strain evidence="9">ChiSjej4B22-8349</strain>
    </source>
</reference>
<dbReference type="PANTHER" id="PTHR43711">
    <property type="entry name" value="TWO-COMPONENT HISTIDINE KINASE"/>
    <property type="match status" value="1"/>
</dbReference>
<dbReference type="InterPro" id="IPR005467">
    <property type="entry name" value="His_kinase_dom"/>
</dbReference>
<sequence length="403" mass="45069">MKRSLFIFIAVVLITAAGTGLLGAKVIDEAGKAEGERLANVTGAAAEQYPEAENLLIEAMTDQELRYEKEGNTILSSYGYDEAGQVSDSYRQLLITFLASVCVLAAAAVVFGCGVHVYTGRRKKKHQQMLLAVLEDCISENFRFADDDDELRDAVDVQFAESLQRLEQKLRLKTAKFNEEHDNTKTLVTDISHQLKTPISAMKVCFDMYLEAETKEERDEFLNRSRIQMDKLENLTAALINISRLENNMITLTPEDVSLADVLIGAINTEYHKAVAGDVEIETEDFEDVELRLDRKWTVEAFANIIDNAIKYSPPHSVVTIRVNKLFSFVRIEIEDRGIGIPKDERNRIFARFFRGSADAVKEQEGSGVGLYLTRKILEDQGGTVSVKSKLGEGSTFVIQLPL</sequence>
<keyword evidence="4" id="KW-0808">Transferase</keyword>
<dbReference type="Pfam" id="PF00512">
    <property type="entry name" value="HisKA"/>
    <property type="match status" value="1"/>
</dbReference>
<protein>
    <recommendedName>
        <fullName evidence="2">histidine kinase</fullName>
        <ecNumber evidence="2">2.7.13.3</ecNumber>
    </recommendedName>
</protein>
<gene>
    <name evidence="9" type="ORF">IAD25_00665</name>
</gene>
<reference evidence="9" key="2">
    <citation type="journal article" date="2021" name="PeerJ">
        <title>Extensive microbial diversity within the chicken gut microbiome revealed by metagenomics and culture.</title>
        <authorList>
            <person name="Gilroy R."/>
            <person name="Ravi A."/>
            <person name="Getino M."/>
            <person name="Pursley I."/>
            <person name="Horton D.L."/>
            <person name="Alikhan N.F."/>
            <person name="Baker D."/>
            <person name="Gharbi K."/>
            <person name="Hall N."/>
            <person name="Watson M."/>
            <person name="Adriaenssens E.M."/>
            <person name="Foster-Nyarko E."/>
            <person name="Jarju S."/>
            <person name="Secka A."/>
            <person name="Antonio M."/>
            <person name="Oren A."/>
            <person name="Chaudhuri R.R."/>
            <person name="La Ragione R."/>
            <person name="Hildebrand F."/>
            <person name="Pallen M.J."/>
        </authorList>
    </citation>
    <scope>NUCLEOTIDE SEQUENCE</scope>
    <source>
        <strain evidence="9">ChiSjej4B22-8349</strain>
    </source>
</reference>
<keyword evidence="7" id="KW-0472">Membrane</keyword>
<keyword evidence="7" id="KW-1133">Transmembrane helix</keyword>
<feature type="transmembrane region" description="Helical" evidence="7">
    <location>
        <begin position="93"/>
        <end position="119"/>
    </location>
</feature>
<dbReference type="AlphaFoldDB" id="A0A9D1N5P4"/>
<dbReference type="InterPro" id="IPR004358">
    <property type="entry name" value="Sig_transdc_His_kin-like_C"/>
</dbReference>
<comment type="caution">
    <text evidence="9">The sequence shown here is derived from an EMBL/GenBank/DDBJ whole genome shotgun (WGS) entry which is preliminary data.</text>
</comment>
<evidence type="ECO:0000256" key="3">
    <source>
        <dbReference type="ARBA" id="ARBA00022553"/>
    </source>
</evidence>
<dbReference type="CDD" id="cd00082">
    <property type="entry name" value="HisKA"/>
    <property type="match status" value="1"/>
</dbReference>
<dbReference type="EC" id="2.7.13.3" evidence="2"/>
<evidence type="ECO:0000256" key="4">
    <source>
        <dbReference type="ARBA" id="ARBA00022679"/>
    </source>
</evidence>
<dbReference type="SMART" id="SM00388">
    <property type="entry name" value="HisKA"/>
    <property type="match status" value="1"/>
</dbReference>
<keyword evidence="7" id="KW-0812">Transmembrane</keyword>
<dbReference type="PANTHER" id="PTHR43711:SF1">
    <property type="entry name" value="HISTIDINE KINASE 1"/>
    <property type="match status" value="1"/>
</dbReference>
<dbReference type="InterPro" id="IPR003661">
    <property type="entry name" value="HisK_dim/P_dom"/>
</dbReference>
<dbReference type="PROSITE" id="PS50109">
    <property type="entry name" value="HIS_KIN"/>
    <property type="match status" value="1"/>
</dbReference>
<evidence type="ECO:0000256" key="2">
    <source>
        <dbReference type="ARBA" id="ARBA00012438"/>
    </source>
</evidence>
<accession>A0A9D1N5P4</accession>
<keyword evidence="3" id="KW-0597">Phosphoprotein</keyword>
<comment type="catalytic activity">
    <reaction evidence="1">
        <text>ATP + protein L-histidine = ADP + protein N-phospho-L-histidine.</text>
        <dbReference type="EC" id="2.7.13.3"/>
    </reaction>
</comment>
<dbReference type="InterPro" id="IPR036890">
    <property type="entry name" value="HATPase_C_sf"/>
</dbReference>
<evidence type="ECO:0000256" key="6">
    <source>
        <dbReference type="ARBA" id="ARBA00023012"/>
    </source>
</evidence>
<feature type="domain" description="Histidine kinase" evidence="8">
    <location>
        <begin position="190"/>
        <end position="403"/>
    </location>
</feature>
<evidence type="ECO:0000313" key="9">
    <source>
        <dbReference type="EMBL" id="HIU95209.1"/>
    </source>
</evidence>
<evidence type="ECO:0000259" key="8">
    <source>
        <dbReference type="PROSITE" id="PS50109"/>
    </source>
</evidence>
<dbReference type="SMART" id="SM00387">
    <property type="entry name" value="HATPase_c"/>
    <property type="match status" value="1"/>
</dbReference>
<dbReference type="Gene3D" id="1.10.287.130">
    <property type="match status" value="1"/>
</dbReference>
<organism evidence="9 10">
    <name type="scientific">Candidatus Allocopromorpha excrementipullorum</name>
    <dbReference type="NCBI Taxonomy" id="2840743"/>
    <lineage>
        <taxon>Bacteria</taxon>
        <taxon>Bacillati</taxon>
        <taxon>Bacillota</taxon>
        <taxon>Clostridia</taxon>
        <taxon>Eubacteriales</taxon>
        <taxon>Eubacteriaceae</taxon>
        <taxon>Eubacteriaceae incertae sedis</taxon>
        <taxon>Candidatus Allocopromorpha</taxon>
    </lineage>
</organism>
<dbReference type="Pfam" id="PF02518">
    <property type="entry name" value="HATPase_c"/>
    <property type="match status" value="1"/>
</dbReference>